<evidence type="ECO:0000313" key="2">
    <source>
        <dbReference type="EMBL" id="MFD0900885.1"/>
    </source>
</evidence>
<keyword evidence="1" id="KW-0472">Membrane</keyword>
<accession>A0ABW3EMZ7</accession>
<comment type="caution">
    <text evidence="2">The sequence shown here is derived from an EMBL/GenBank/DDBJ whole genome shotgun (WGS) entry which is preliminary data.</text>
</comment>
<name>A0ABW3EMZ7_9ACTN</name>
<feature type="transmembrane region" description="Helical" evidence="1">
    <location>
        <begin position="69"/>
        <end position="90"/>
    </location>
</feature>
<feature type="transmembrane region" description="Helical" evidence="1">
    <location>
        <begin position="36"/>
        <end position="57"/>
    </location>
</feature>
<keyword evidence="1" id="KW-1133">Transmembrane helix</keyword>
<proteinExistence type="predicted"/>
<keyword evidence="3" id="KW-1185">Reference proteome</keyword>
<feature type="transmembrane region" description="Helical" evidence="1">
    <location>
        <begin position="96"/>
        <end position="115"/>
    </location>
</feature>
<protein>
    <recommendedName>
        <fullName evidence="4">ATP synthase protein I</fullName>
    </recommendedName>
</protein>
<reference evidence="3" key="1">
    <citation type="journal article" date="2019" name="Int. J. Syst. Evol. Microbiol.">
        <title>The Global Catalogue of Microorganisms (GCM) 10K type strain sequencing project: providing services to taxonomists for standard genome sequencing and annotation.</title>
        <authorList>
            <consortium name="The Broad Institute Genomics Platform"/>
            <consortium name="The Broad Institute Genome Sequencing Center for Infectious Disease"/>
            <person name="Wu L."/>
            <person name="Ma J."/>
        </authorList>
    </citation>
    <scope>NUCLEOTIDE SEQUENCE [LARGE SCALE GENOMIC DNA]</scope>
    <source>
        <strain evidence="3">JCM 31202</strain>
    </source>
</reference>
<dbReference type="RefSeq" id="WP_378297881.1">
    <property type="nucleotide sequence ID" value="NZ_JBHTJA010000015.1"/>
</dbReference>
<organism evidence="2 3">
    <name type="scientific">Actinomadura sediminis</name>
    <dbReference type="NCBI Taxonomy" id="1038904"/>
    <lineage>
        <taxon>Bacteria</taxon>
        <taxon>Bacillati</taxon>
        <taxon>Actinomycetota</taxon>
        <taxon>Actinomycetes</taxon>
        <taxon>Streptosporangiales</taxon>
        <taxon>Thermomonosporaceae</taxon>
        <taxon>Actinomadura</taxon>
    </lineage>
</organism>
<evidence type="ECO:0000313" key="3">
    <source>
        <dbReference type="Proteomes" id="UP001596972"/>
    </source>
</evidence>
<gene>
    <name evidence="2" type="ORF">ACFQ11_10825</name>
</gene>
<dbReference type="Proteomes" id="UP001596972">
    <property type="component" value="Unassembled WGS sequence"/>
</dbReference>
<sequence>MQPSDARMLRGAAIPTALVGVGAVLIGLLTAGTKGLFGAALAAVVVIAFFSLSAVVVSWAGRISAQTMMLAALASYVVKILVVMVVVTLIDGVSLWNTTVFGWTVIGLALTWIAAEFRVTLQRGRPYIDEPEGALDKAP</sequence>
<dbReference type="EMBL" id="JBHTJA010000015">
    <property type="protein sequence ID" value="MFD0900885.1"/>
    <property type="molecule type" value="Genomic_DNA"/>
</dbReference>
<evidence type="ECO:0008006" key="4">
    <source>
        <dbReference type="Google" id="ProtNLM"/>
    </source>
</evidence>
<feature type="transmembrane region" description="Helical" evidence="1">
    <location>
        <begin position="12"/>
        <end position="30"/>
    </location>
</feature>
<evidence type="ECO:0000256" key="1">
    <source>
        <dbReference type="SAM" id="Phobius"/>
    </source>
</evidence>
<keyword evidence="1" id="KW-0812">Transmembrane</keyword>